<accession>Q221W9</accession>
<dbReference type="PANTHER" id="PTHR43060:SF15">
    <property type="entry name" value="3-HYDROXYISOBUTYRATE DEHYDROGENASE-LIKE 1, MITOCHONDRIAL-RELATED"/>
    <property type="match status" value="1"/>
</dbReference>
<feature type="domain" description="3-hydroxyisobutyrate dehydrogenase-like NAD-binding" evidence="5">
    <location>
        <begin position="176"/>
        <end position="283"/>
    </location>
</feature>
<dbReference type="STRING" id="338969.Rfer_0430"/>
<proteinExistence type="predicted"/>
<dbReference type="InterPro" id="IPR015815">
    <property type="entry name" value="HIBADH-related"/>
</dbReference>
<dbReference type="GO" id="GO:0050661">
    <property type="term" value="F:NADP binding"/>
    <property type="evidence" value="ECO:0007669"/>
    <property type="project" value="InterPro"/>
</dbReference>
<dbReference type="InterPro" id="IPR036291">
    <property type="entry name" value="NAD(P)-bd_dom_sf"/>
</dbReference>
<dbReference type="GO" id="GO:0008679">
    <property type="term" value="F:2-hydroxy-3-oxopropionate reductase activity"/>
    <property type="evidence" value="ECO:0007669"/>
    <property type="project" value="UniProtKB-EC"/>
</dbReference>
<sequence length="303" mass="31893">MMNDSTSSLKVGFIGVGMMGCGMAKHVLAKGHPVALLIRKKADEERCADLLTHGAQPLKTAAEVAATADVIIICVTGSPQVEEVVFGDTGILQTLKPGCVVVDCSTSLPDSTRRVAQAIAAKGGQFLDAAMTGTPKHADEGKLNLLVGGDPEVLTSVRPVFALFAENIFYCGAVSAGHTTKLLHQFVVLGNAAILAEAFSCASKTGVNLEVLCDVIASGGANSTAFQRFRPYVLEGNDQLFRFSLANAHKDMHYYAQMTGEAQAVSLIGDTVHNVYTMAGNLGYKTAFVPHLLSSFNRLNGSS</sequence>
<dbReference type="OrthoDB" id="9786703at2"/>
<evidence type="ECO:0000313" key="6">
    <source>
        <dbReference type="EMBL" id="ABD68184.1"/>
    </source>
</evidence>
<feature type="domain" description="6-phosphogluconate dehydrogenase NADP-binding" evidence="4">
    <location>
        <begin position="10"/>
        <end position="172"/>
    </location>
</feature>
<evidence type="ECO:0000259" key="5">
    <source>
        <dbReference type="Pfam" id="PF14833"/>
    </source>
</evidence>
<protein>
    <submittedName>
        <fullName evidence="6">2-hydroxy-3-oxopropionate reductase</fullName>
        <ecNumber evidence="6">1.1.1.60</ecNumber>
    </submittedName>
</protein>
<dbReference type="HOGENOM" id="CLU_035117_1_1_4"/>
<evidence type="ECO:0000313" key="7">
    <source>
        <dbReference type="Proteomes" id="UP000008332"/>
    </source>
</evidence>
<dbReference type="KEGG" id="rfr:Rfer_0430"/>
<dbReference type="Proteomes" id="UP000008332">
    <property type="component" value="Chromosome"/>
</dbReference>
<keyword evidence="7" id="KW-1185">Reference proteome</keyword>
<evidence type="ECO:0000256" key="2">
    <source>
        <dbReference type="ARBA" id="ARBA00023027"/>
    </source>
</evidence>
<feature type="active site" evidence="3">
    <location>
        <position position="181"/>
    </location>
</feature>
<dbReference type="PANTHER" id="PTHR43060">
    <property type="entry name" value="3-HYDROXYISOBUTYRATE DEHYDROGENASE-LIKE 1, MITOCHONDRIAL-RELATED"/>
    <property type="match status" value="1"/>
</dbReference>
<dbReference type="Gene3D" id="1.10.1040.10">
    <property type="entry name" value="N-(1-d-carboxylethyl)-l-norvaline Dehydrogenase, domain 2"/>
    <property type="match status" value="1"/>
</dbReference>
<dbReference type="InterPro" id="IPR029154">
    <property type="entry name" value="HIBADH-like_NADP-bd"/>
</dbReference>
<dbReference type="eggNOG" id="COG2084">
    <property type="taxonomic scope" value="Bacteria"/>
</dbReference>
<dbReference type="EC" id="1.1.1.60" evidence="6"/>
<dbReference type="InterPro" id="IPR013328">
    <property type="entry name" value="6PGD_dom2"/>
</dbReference>
<evidence type="ECO:0000256" key="3">
    <source>
        <dbReference type="PIRSR" id="PIRSR000103-1"/>
    </source>
</evidence>
<gene>
    <name evidence="6" type="ordered locus">Rfer_0430</name>
</gene>
<dbReference type="Pfam" id="PF14833">
    <property type="entry name" value="NAD_binding_11"/>
    <property type="match status" value="1"/>
</dbReference>
<keyword evidence="1 6" id="KW-0560">Oxidoreductase</keyword>
<dbReference type="Pfam" id="PF03446">
    <property type="entry name" value="NAD_binding_2"/>
    <property type="match status" value="1"/>
</dbReference>
<dbReference type="SUPFAM" id="SSF51735">
    <property type="entry name" value="NAD(P)-binding Rossmann-fold domains"/>
    <property type="match status" value="1"/>
</dbReference>
<dbReference type="GO" id="GO:0051287">
    <property type="term" value="F:NAD binding"/>
    <property type="evidence" value="ECO:0007669"/>
    <property type="project" value="InterPro"/>
</dbReference>
<dbReference type="InterPro" id="IPR008927">
    <property type="entry name" value="6-PGluconate_DH-like_C_sf"/>
</dbReference>
<evidence type="ECO:0000256" key="1">
    <source>
        <dbReference type="ARBA" id="ARBA00023002"/>
    </source>
</evidence>
<dbReference type="PIRSF" id="PIRSF000103">
    <property type="entry name" value="HIBADH"/>
    <property type="match status" value="1"/>
</dbReference>
<reference evidence="7" key="1">
    <citation type="submission" date="2006-02" db="EMBL/GenBank/DDBJ databases">
        <title>Complete sequence of chromosome of Rhodoferax ferrireducens DSM 15236.</title>
        <authorList>
            <person name="Copeland A."/>
            <person name="Lucas S."/>
            <person name="Lapidus A."/>
            <person name="Barry K."/>
            <person name="Detter J.C."/>
            <person name="Glavina del Rio T."/>
            <person name="Hammon N."/>
            <person name="Israni S."/>
            <person name="Pitluck S."/>
            <person name="Brettin T."/>
            <person name="Bruce D."/>
            <person name="Han C."/>
            <person name="Tapia R."/>
            <person name="Gilna P."/>
            <person name="Kiss H."/>
            <person name="Schmutz J."/>
            <person name="Larimer F."/>
            <person name="Land M."/>
            <person name="Kyrpides N."/>
            <person name="Ivanova N."/>
            <person name="Richardson P."/>
        </authorList>
    </citation>
    <scope>NUCLEOTIDE SEQUENCE [LARGE SCALE GENOMIC DNA]</scope>
    <source>
        <strain evidence="7">ATCC BAA-621 / DSM 15236 / T118</strain>
    </source>
</reference>
<name>Q221W9_ALBFT</name>
<dbReference type="EMBL" id="CP000267">
    <property type="protein sequence ID" value="ABD68184.1"/>
    <property type="molecule type" value="Genomic_DNA"/>
</dbReference>
<dbReference type="SUPFAM" id="SSF48179">
    <property type="entry name" value="6-phosphogluconate dehydrogenase C-terminal domain-like"/>
    <property type="match status" value="1"/>
</dbReference>
<keyword evidence="2" id="KW-0520">NAD</keyword>
<dbReference type="Gene3D" id="3.40.50.720">
    <property type="entry name" value="NAD(P)-binding Rossmann-like Domain"/>
    <property type="match status" value="1"/>
</dbReference>
<organism evidence="6 7">
    <name type="scientific">Albidiferax ferrireducens (strain ATCC BAA-621 / DSM 15236 / T118)</name>
    <name type="common">Rhodoferax ferrireducens</name>
    <dbReference type="NCBI Taxonomy" id="338969"/>
    <lineage>
        <taxon>Bacteria</taxon>
        <taxon>Pseudomonadati</taxon>
        <taxon>Pseudomonadota</taxon>
        <taxon>Betaproteobacteria</taxon>
        <taxon>Burkholderiales</taxon>
        <taxon>Comamonadaceae</taxon>
        <taxon>Rhodoferax</taxon>
    </lineage>
</organism>
<dbReference type="InterPro" id="IPR006115">
    <property type="entry name" value="6PGDH_NADP-bd"/>
</dbReference>
<dbReference type="AlphaFoldDB" id="Q221W9"/>
<evidence type="ECO:0000259" key="4">
    <source>
        <dbReference type="Pfam" id="PF03446"/>
    </source>
</evidence>